<evidence type="ECO:0000313" key="1">
    <source>
        <dbReference type="EMBL" id="QOR56278.1"/>
    </source>
</evidence>
<proteinExistence type="predicted"/>
<protein>
    <submittedName>
        <fullName evidence="1">Uncharacterized protein</fullName>
    </submittedName>
</protein>
<organism evidence="1 2">
    <name type="scientific">Bacillus phage DLc1</name>
    <dbReference type="NCBI Taxonomy" id="2777318"/>
    <lineage>
        <taxon>Viruses</taxon>
        <taxon>Duplodnaviria</taxon>
        <taxon>Heunggongvirae</taxon>
        <taxon>Uroviricota</taxon>
        <taxon>Caudoviricetes</taxon>
        <taxon>Salasmaviridae</taxon>
        <taxon>Huangshavirus</taxon>
        <taxon>Huangshavirus dlcuna</taxon>
    </lineage>
</organism>
<name>A0A7M1RPR7_9CAUD</name>
<sequence>MIGYLNKRGETMVLMIFFTYGGYEIVECENWGFIENYMNVKCVVKID</sequence>
<reference evidence="1 2" key="1">
    <citation type="submission" date="2020-09" db="EMBL/GenBank/DDBJ databases">
        <authorList>
            <person name="Li C."/>
            <person name="Ding Y."/>
            <person name="Wu Q."/>
        </authorList>
    </citation>
    <scope>NUCLEOTIDE SEQUENCE [LARGE SCALE GENOMIC DNA]</scope>
</reference>
<dbReference type="Proteomes" id="UP000593635">
    <property type="component" value="Segment"/>
</dbReference>
<evidence type="ECO:0000313" key="2">
    <source>
        <dbReference type="Proteomes" id="UP000593635"/>
    </source>
</evidence>
<dbReference type="RefSeq" id="YP_010113759.1">
    <property type="nucleotide sequence ID" value="NC_055908.1"/>
</dbReference>
<keyword evidence="2" id="KW-1185">Reference proteome</keyword>
<dbReference type="EMBL" id="MW012634">
    <property type="protein sequence ID" value="QOR56278.1"/>
    <property type="molecule type" value="Genomic_DNA"/>
</dbReference>
<dbReference type="KEGG" id="vg:65132297"/>
<accession>A0A7M1RPR7</accession>
<dbReference type="GeneID" id="65132297"/>